<comment type="caution">
    <text evidence="2">The sequence shown here is derived from an EMBL/GenBank/DDBJ whole genome shotgun (WGS) entry which is preliminary data.</text>
</comment>
<evidence type="ECO:0000313" key="3">
    <source>
        <dbReference type="Proteomes" id="UP001164776"/>
    </source>
</evidence>
<dbReference type="Proteomes" id="UP001164776">
    <property type="component" value="Unassembled WGS sequence"/>
</dbReference>
<gene>
    <name evidence="2" type="ORF">BS78_K058300</name>
</gene>
<feature type="compositionally biased region" description="Low complexity" evidence="1">
    <location>
        <begin position="75"/>
        <end position="92"/>
    </location>
</feature>
<protein>
    <submittedName>
        <fullName evidence="2">Uncharacterized protein</fullName>
    </submittedName>
</protein>
<accession>A0A9W7X8P5</accession>
<evidence type="ECO:0000256" key="1">
    <source>
        <dbReference type="SAM" id="MobiDB-lite"/>
    </source>
</evidence>
<name>A0A9W7X8P5_9POAL</name>
<sequence>MDAHYNKWIESFVFSARDNCWISRKGRRFAPAQPLPKIRNPAAPPPTAAAASRPHARARLPPPRQRPPPAPAPAPALAGRPHPQAAAAAPRRQNPSHRAAPKCSTSSSPPPPAVPSPATPRGAAG</sequence>
<proteinExistence type="predicted"/>
<evidence type="ECO:0000313" key="2">
    <source>
        <dbReference type="EMBL" id="KAJ1254466.1"/>
    </source>
</evidence>
<dbReference type="AlphaFoldDB" id="A0A9W7X8P5"/>
<feature type="region of interest" description="Disordered" evidence="1">
    <location>
        <begin position="29"/>
        <end position="125"/>
    </location>
</feature>
<organism evidence="2 3">
    <name type="scientific">Paspalum vaginatum</name>
    <name type="common">seashore paspalum</name>
    <dbReference type="NCBI Taxonomy" id="158149"/>
    <lineage>
        <taxon>Eukaryota</taxon>
        <taxon>Viridiplantae</taxon>
        <taxon>Streptophyta</taxon>
        <taxon>Embryophyta</taxon>
        <taxon>Tracheophyta</taxon>
        <taxon>Spermatophyta</taxon>
        <taxon>Magnoliopsida</taxon>
        <taxon>Liliopsida</taxon>
        <taxon>Poales</taxon>
        <taxon>Poaceae</taxon>
        <taxon>PACMAD clade</taxon>
        <taxon>Panicoideae</taxon>
        <taxon>Andropogonodae</taxon>
        <taxon>Paspaleae</taxon>
        <taxon>Paspalinae</taxon>
        <taxon>Paspalum</taxon>
    </lineage>
</organism>
<keyword evidence="3" id="KW-1185">Reference proteome</keyword>
<feature type="compositionally biased region" description="Pro residues" evidence="1">
    <location>
        <begin position="108"/>
        <end position="118"/>
    </location>
</feature>
<reference evidence="2 3" key="1">
    <citation type="submission" date="2022-10" db="EMBL/GenBank/DDBJ databases">
        <title>WGS assembly of Paspalum vaginatum 540-79.</title>
        <authorList>
            <person name="Sun G."/>
            <person name="Wase N."/>
            <person name="Shu S."/>
            <person name="Jenkins J."/>
            <person name="Zhou B."/>
            <person name="Torres-Rodriguez J."/>
            <person name="Chen C."/>
            <person name="Sandor L."/>
            <person name="Plott C."/>
            <person name="Yoshinga Y."/>
            <person name="Daum C."/>
            <person name="Qi P."/>
            <person name="Barry K."/>
            <person name="Lipzen A."/>
            <person name="Berry L."/>
            <person name="Pedersen C."/>
            <person name="Gottilla T."/>
            <person name="Foltz A."/>
            <person name="Yu H."/>
            <person name="O'Malley R."/>
            <person name="Zhang C."/>
            <person name="Devos K."/>
            <person name="Sigmon B."/>
            <person name="Yu B."/>
            <person name="Obata T."/>
            <person name="Schmutz J."/>
            <person name="Schnable J."/>
        </authorList>
    </citation>
    <scope>NUCLEOTIDE SEQUENCE [LARGE SCALE GENOMIC DNA]</scope>
    <source>
        <strain evidence="3">cv. 540-79</strain>
    </source>
</reference>
<feature type="compositionally biased region" description="Pro residues" evidence="1">
    <location>
        <begin position="60"/>
        <end position="74"/>
    </location>
</feature>
<dbReference type="EMBL" id="MU630059">
    <property type="protein sequence ID" value="KAJ1254466.1"/>
    <property type="molecule type" value="Genomic_DNA"/>
</dbReference>